<gene>
    <name evidence="1" type="ORF">STCU_11704</name>
</gene>
<accession>S9UMD8</accession>
<dbReference type="AlphaFoldDB" id="S9UMD8"/>
<proteinExistence type="predicted"/>
<keyword evidence="2" id="KW-1185">Reference proteome</keyword>
<dbReference type="EMBL" id="ATMH01011682">
    <property type="protein sequence ID" value="EPY15876.1"/>
    <property type="molecule type" value="Genomic_DNA"/>
</dbReference>
<comment type="caution">
    <text evidence="1">The sequence shown here is derived from an EMBL/GenBank/DDBJ whole genome shotgun (WGS) entry which is preliminary data.</text>
</comment>
<organism evidence="1 2">
    <name type="scientific">Strigomonas culicis</name>
    <dbReference type="NCBI Taxonomy" id="28005"/>
    <lineage>
        <taxon>Eukaryota</taxon>
        <taxon>Discoba</taxon>
        <taxon>Euglenozoa</taxon>
        <taxon>Kinetoplastea</taxon>
        <taxon>Metakinetoplastina</taxon>
        <taxon>Trypanosomatida</taxon>
        <taxon>Trypanosomatidae</taxon>
        <taxon>Strigomonadinae</taxon>
        <taxon>Strigomonas</taxon>
    </lineage>
</organism>
<evidence type="ECO:0000313" key="1">
    <source>
        <dbReference type="EMBL" id="EPY15876.1"/>
    </source>
</evidence>
<evidence type="ECO:0000313" key="2">
    <source>
        <dbReference type="Proteomes" id="UP000015354"/>
    </source>
</evidence>
<reference evidence="1 2" key="1">
    <citation type="journal article" date="2013" name="PLoS ONE">
        <title>Predicting the Proteins of Angomonas deanei, Strigomonas culicis and Their Respective Endosymbionts Reveals New Aspects of the Trypanosomatidae Family.</title>
        <authorList>
            <person name="Motta M.C."/>
            <person name="Martins A.C."/>
            <person name="de Souza S.S."/>
            <person name="Catta-Preta C.M."/>
            <person name="Silva R."/>
            <person name="Klein C.C."/>
            <person name="de Almeida L.G."/>
            <person name="de Lima Cunha O."/>
            <person name="Ciapina L.P."/>
            <person name="Brocchi M."/>
            <person name="Colabardini A.C."/>
            <person name="de Araujo Lima B."/>
            <person name="Machado C.R."/>
            <person name="de Almeida Soares C.M."/>
            <person name="Probst C.M."/>
            <person name="de Menezes C.B."/>
            <person name="Thompson C.E."/>
            <person name="Bartholomeu D.C."/>
            <person name="Gradia D.F."/>
            <person name="Pavoni D.P."/>
            <person name="Grisard E.C."/>
            <person name="Fantinatti-Garboggini F."/>
            <person name="Marchini F.K."/>
            <person name="Rodrigues-Luiz G.F."/>
            <person name="Wagner G."/>
            <person name="Goldman G.H."/>
            <person name="Fietto J.L."/>
            <person name="Elias M.C."/>
            <person name="Goldman M.H."/>
            <person name="Sagot M.F."/>
            <person name="Pereira M."/>
            <person name="Stoco P.H."/>
            <person name="de Mendonca-Neto R.P."/>
            <person name="Teixeira S.M."/>
            <person name="Maciel T.E."/>
            <person name="de Oliveira Mendes T.A."/>
            <person name="Urmenyi T.P."/>
            <person name="de Souza W."/>
            <person name="Schenkman S."/>
            <person name="de Vasconcelos A.T."/>
        </authorList>
    </citation>
    <scope>NUCLEOTIDE SEQUENCE [LARGE SCALE GENOMIC DNA]</scope>
</reference>
<name>S9UMD8_9TRYP</name>
<protein>
    <submittedName>
        <fullName evidence="1">Uncharacterized protein</fullName>
    </submittedName>
</protein>
<sequence length="120" mass="13399">MARARELHPGDLHTLQSASLCILRTALVEGNRDVLHVLSTATHEWISRLLSYPFSPSQDTHFYSKLVLLLVATADASASRTATRRVPDQAASWLAHTELFYVRFFMKCAVCVRISIAATK</sequence>
<dbReference type="Proteomes" id="UP000015354">
    <property type="component" value="Unassembled WGS sequence"/>
</dbReference>